<dbReference type="Pfam" id="PF12796">
    <property type="entry name" value="Ank_2"/>
    <property type="match status" value="1"/>
</dbReference>
<keyword evidence="2" id="KW-0631">Potassium channel</keyword>
<keyword evidence="1" id="KW-0633">Potassium transport</keyword>
<evidence type="ECO:0000256" key="2">
    <source>
        <dbReference type="ARBA" id="ARBA00022826"/>
    </source>
</evidence>
<dbReference type="Pfam" id="PF11834">
    <property type="entry name" value="KHA"/>
    <property type="match status" value="1"/>
</dbReference>
<keyword evidence="4" id="KW-0630">Potassium</keyword>
<reference evidence="8" key="1">
    <citation type="submission" date="2020-08" db="EMBL/GenBank/DDBJ databases">
        <title>Plant Genome Project.</title>
        <authorList>
            <person name="Zhang R.-G."/>
        </authorList>
    </citation>
    <scope>NUCLEOTIDE SEQUENCE</scope>
    <source>
        <strain evidence="8">WSP0</strain>
        <tissue evidence="8">Leaf</tissue>
    </source>
</reference>
<comment type="caution">
    <text evidence="8">The sequence shown here is derived from an EMBL/GenBank/DDBJ whole genome shotgun (WGS) entry which is preliminary data.</text>
</comment>
<keyword evidence="6" id="KW-0040">ANK repeat</keyword>
<keyword evidence="3" id="KW-0813">Transport</keyword>
<dbReference type="PROSITE" id="PS50297">
    <property type="entry name" value="ANK_REP_REGION"/>
    <property type="match status" value="1"/>
</dbReference>
<feature type="domain" description="KHA" evidence="7">
    <location>
        <begin position="173"/>
        <end position="207"/>
    </location>
</feature>
<organism evidence="8 9">
    <name type="scientific">Rhododendron griersonianum</name>
    <dbReference type="NCBI Taxonomy" id="479676"/>
    <lineage>
        <taxon>Eukaryota</taxon>
        <taxon>Viridiplantae</taxon>
        <taxon>Streptophyta</taxon>
        <taxon>Embryophyta</taxon>
        <taxon>Tracheophyta</taxon>
        <taxon>Spermatophyta</taxon>
        <taxon>Magnoliopsida</taxon>
        <taxon>eudicotyledons</taxon>
        <taxon>Gunneridae</taxon>
        <taxon>Pentapetalae</taxon>
        <taxon>asterids</taxon>
        <taxon>Ericales</taxon>
        <taxon>Ericaceae</taxon>
        <taxon>Ericoideae</taxon>
        <taxon>Rhodoreae</taxon>
        <taxon>Rhododendron</taxon>
    </lineage>
</organism>
<keyword evidence="3" id="KW-0851">Voltage-gated channel</keyword>
<dbReference type="InterPro" id="IPR002110">
    <property type="entry name" value="Ankyrin_rpt"/>
</dbReference>
<dbReference type="Gene3D" id="1.25.40.20">
    <property type="entry name" value="Ankyrin repeat-containing domain"/>
    <property type="match status" value="1"/>
</dbReference>
<keyword evidence="5" id="KW-0407">Ion channel</keyword>
<dbReference type="InterPro" id="IPR045319">
    <property type="entry name" value="KAT/AKT"/>
</dbReference>
<evidence type="ECO:0000256" key="1">
    <source>
        <dbReference type="ARBA" id="ARBA00022538"/>
    </source>
</evidence>
<name>A0AAV6IBI2_9ERIC</name>
<dbReference type="Proteomes" id="UP000823749">
    <property type="component" value="Chromosome 11"/>
</dbReference>
<dbReference type="GO" id="GO:0034702">
    <property type="term" value="C:monoatomic ion channel complex"/>
    <property type="evidence" value="ECO:0007669"/>
    <property type="project" value="UniProtKB-KW"/>
</dbReference>
<dbReference type="PANTHER" id="PTHR45743">
    <property type="entry name" value="POTASSIUM CHANNEL AKT1"/>
    <property type="match status" value="1"/>
</dbReference>
<evidence type="ECO:0000313" key="8">
    <source>
        <dbReference type="EMBL" id="KAG5525873.1"/>
    </source>
</evidence>
<accession>A0AAV6IBI2</accession>
<evidence type="ECO:0000256" key="3">
    <source>
        <dbReference type="ARBA" id="ARBA00022882"/>
    </source>
</evidence>
<evidence type="ECO:0000313" key="9">
    <source>
        <dbReference type="Proteomes" id="UP000823749"/>
    </source>
</evidence>
<dbReference type="SMART" id="SM00248">
    <property type="entry name" value="ANK"/>
    <property type="match status" value="2"/>
</dbReference>
<evidence type="ECO:0000256" key="5">
    <source>
        <dbReference type="ARBA" id="ARBA00023303"/>
    </source>
</evidence>
<dbReference type="PROSITE" id="PS50088">
    <property type="entry name" value="ANK_REPEAT"/>
    <property type="match status" value="1"/>
</dbReference>
<evidence type="ECO:0000259" key="7">
    <source>
        <dbReference type="Pfam" id="PF11834"/>
    </source>
</evidence>
<dbReference type="AlphaFoldDB" id="A0AAV6IBI2"/>
<dbReference type="InterPro" id="IPR021789">
    <property type="entry name" value="KHA_dom"/>
</dbReference>
<dbReference type="SUPFAM" id="SSF48403">
    <property type="entry name" value="Ankyrin repeat"/>
    <property type="match status" value="1"/>
</dbReference>
<dbReference type="GO" id="GO:0005249">
    <property type="term" value="F:voltage-gated potassium channel activity"/>
    <property type="evidence" value="ECO:0007669"/>
    <property type="project" value="InterPro"/>
</dbReference>
<evidence type="ECO:0000256" key="6">
    <source>
        <dbReference type="PROSITE-ProRule" id="PRU00023"/>
    </source>
</evidence>
<protein>
    <recommendedName>
        <fullName evidence="7">KHA domain-containing protein</fullName>
    </recommendedName>
</protein>
<proteinExistence type="predicted"/>
<keyword evidence="3" id="KW-0406">Ion transport</keyword>
<dbReference type="PANTHER" id="PTHR45743:SF21">
    <property type="entry name" value="POTASSIUM CHANNEL AKT2_3"/>
    <property type="match status" value="1"/>
</dbReference>
<sequence length="528" mass="58850">MQLVMADIDGNTALWDAISAKHHSIFRILYHWAAISDPHTAGDLLCTASKRNNIMVMKELLKHGLHVDSRDRHGKTALQIAMAENHQDMVKLLVMNGADVGETGPSNLPSANLNEMLQKREVGYRVTVLDALPKGVISRGEEGEEENNLGRLKGMSSPRVSIYRGHPVMRRDSEKFGFDARNALVFDEQGAEIDSTEVIRDNDKLYIVEDSNSLISGGKAITKDEETMKGLSFISGKVQILTEQMDAINQTIFHGVGFESNGEVISRIVDANRSLDEERIPKEEMFKITRNMASKRIAVFINNLYEGMDEEWMEQIFSRAKNGVLDPKCEVGFKIEGSVGDWDIKCVEGGGSDPELRISDLHDLFTSIVQFMSTAFFFLKININSTFLVNFNWLLKGTIPKLRSFASFVFPTRLVEVRAKNGVLDPKCEVGFKIEGSAGDWDIKCVEGGRSDPELGISDLHDRPKMVFLIPSAKLVLRLKEVLVIGISNVSKVADPTRNLGFRTFMIVGHGEEEHDSGLKNDEGYAVE</sequence>
<dbReference type="InterPro" id="IPR036770">
    <property type="entry name" value="Ankyrin_rpt-contain_sf"/>
</dbReference>
<evidence type="ECO:0000256" key="4">
    <source>
        <dbReference type="ARBA" id="ARBA00022958"/>
    </source>
</evidence>
<gene>
    <name evidence="8" type="ORF">RHGRI_032236</name>
</gene>
<dbReference type="EMBL" id="JACTNZ010000011">
    <property type="protein sequence ID" value="KAG5525873.1"/>
    <property type="molecule type" value="Genomic_DNA"/>
</dbReference>
<keyword evidence="9" id="KW-1185">Reference proteome</keyword>
<feature type="repeat" description="ANK" evidence="6">
    <location>
        <begin position="73"/>
        <end position="105"/>
    </location>
</feature>